<evidence type="ECO:0000256" key="3">
    <source>
        <dbReference type="ARBA" id="ARBA00022448"/>
    </source>
</evidence>
<organism evidence="9 10">
    <name type="scientific">Banduia mediterranea</name>
    <dbReference type="NCBI Taxonomy" id="3075609"/>
    <lineage>
        <taxon>Bacteria</taxon>
        <taxon>Pseudomonadati</taxon>
        <taxon>Pseudomonadota</taxon>
        <taxon>Gammaproteobacteria</taxon>
        <taxon>Nevskiales</taxon>
        <taxon>Algiphilaceae</taxon>
        <taxon>Banduia</taxon>
    </lineage>
</organism>
<gene>
    <name evidence="9" type="ORF">RM530_13020</name>
</gene>
<dbReference type="RefSeq" id="WP_311365674.1">
    <property type="nucleotide sequence ID" value="NZ_JAVRIC010000019.1"/>
</dbReference>
<accession>A0ABU2WK74</accession>
<feature type="transmembrane region" description="Helical" evidence="8">
    <location>
        <begin position="301"/>
        <end position="320"/>
    </location>
</feature>
<keyword evidence="5 8" id="KW-0812">Transmembrane</keyword>
<keyword evidence="4" id="KW-1003">Cell membrane</keyword>
<evidence type="ECO:0000313" key="10">
    <source>
        <dbReference type="Proteomes" id="UP001254608"/>
    </source>
</evidence>
<dbReference type="PANTHER" id="PTHR30472">
    <property type="entry name" value="FERRIC ENTEROBACTIN TRANSPORT SYSTEM PERMEASE PROTEIN"/>
    <property type="match status" value="1"/>
</dbReference>
<comment type="caution">
    <text evidence="9">The sequence shown here is derived from an EMBL/GenBank/DDBJ whole genome shotgun (WGS) entry which is preliminary data.</text>
</comment>
<evidence type="ECO:0000256" key="7">
    <source>
        <dbReference type="ARBA" id="ARBA00023136"/>
    </source>
</evidence>
<dbReference type="InterPro" id="IPR000522">
    <property type="entry name" value="ABC_transptr_permease_BtuC"/>
</dbReference>
<protein>
    <submittedName>
        <fullName evidence="9">Iron ABC transporter permease</fullName>
    </submittedName>
</protein>
<comment type="subcellular location">
    <subcellularLocation>
        <location evidence="1">Cell membrane</location>
        <topology evidence="1">Multi-pass membrane protein</topology>
    </subcellularLocation>
</comment>
<reference evidence="9 10" key="1">
    <citation type="submission" date="2023-09" db="EMBL/GenBank/DDBJ databases">
        <authorList>
            <person name="Rey-Velasco X."/>
        </authorList>
    </citation>
    <scope>NUCLEOTIDE SEQUENCE [LARGE SCALE GENOMIC DNA]</scope>
    <source>
        <strain evidence="9 10">W345</strain>
    </source>
</reference>
<evidence type="ECO:0000256" key="2">
    <source>
        <dbReference type="ARBA" id="ARBA00007935"/>
    </source>
</evidence>
<dbReference type="SUPFAM" id="SSF81345">
    <property type="entry name" value="ABC transporter involved in vitamin B12 uptake, BtuC"/>
    <property type="match status" value="1"/>
</dbReference>
<evidence type="ECO:0000256" key="6">
    <source>
        <dbReference type="ARBA" id="ARBA00022989"/>
    </source>
</evidence>
<dbReference type="CDD" id="cd06550">
    <property type="entry name" value="TM_ABC_iron-siderophores_like"/>
    <property type="match status" value="1"/>
</dbReference>
<evidence type="ECO:0000256" key="8">
    <source>
        <dbReference type="SAM" id="Phobius"/>
    </source>
</evidence>
<dbReference type="InterPro" id="IPR037294">
    <property type="entry name" value="ABC_BtuC-like"/>
</dbReference>
<feature type="transmembrane region" description="Helical" evidence="8">
    <location>
        <begin position="212"/>
        <end position="231"/>
    </location>
</feature>
<feature type="transmembrane region" description="Helical" evidence="8">
    <location>
        <begin position="332"/>
        <end position="351"/>
    </location>
</feature>
<evidence type="ECO:0000256" key="1">
    <source>
        <dbReference type="ARBA" id="ARBA00004651"/>
    </source>
</evidence>
<evidence type="ECO:0000256" key="4">
    <source>
        <dbReference type="ARBA" id="ARBA00022475"/>
    </source>
</evidence>
<feature type="transmembrane region" description="Helical" evidence="8">
    <location>
        <begin position="169"/>
        <end position="192"/>
    </location>
</feature>
<dbReference type="Pfam" id="PF01032">
    <property type="entry name" value="FecCD"/>
    <property type="match status" value="1"/>
</dbReference>
<keyword evidence="10" id="KW-1185">Reference proteome</keyword>
<dbReference type="PANTHER" id="PTHR30472:SF25">
    <property type="entry name" value="ABC TRANSPORTER PERMEASE PROTEIN MJ0876-RELATED"/>
    <property type="match status" value="1"/>
</dbReference>
<keyword evidence="7 8" id="KW-0472">Membrane</keyword>
<proteinExistence type="inferred from homology"/>
<evidence type="ECO:0000313" key="9">
    <source>
        <dbReference type="EMBL" id="MDT0498278.1"/>
    </source>
</evidence>
<name>A0ABU2WK74_9GAMM</name>
<dbReference type="EMBL" id="JAVRIC010000019">
    <property type="protein sequence ID" value="MDT0498278.1"/>
    <property type="molecule type" value="Genomic_DNA"/>
</dbReference>
<evidence type="ECO:0000256" key="5">
    <source>
        <dbReference type="ARBA" id="ARBA00022692"/>
    </source>
</evidence>
<dbReference type="Proteomes" id="UP001254608">
    <property type="component" value="Unassembled WGS sequence"/>
</dbReference>
<dbReference type="Gene3D" id="1.10.3470.10">
    <property type="entry name" value="ABC transporter involved in vitamin B12 uptake, BtuC"/>
    <property type="match status" value="1"/>
</dbReference>
<feature type="transmembrane region" description="Helical" evidence="8">
    <location>
        <begin position="137"/>
        <end position="157"/>
    </location>
</feature>
<keyword evidence="6 8" id="KW-1133">Transmembrane helix</keyword>
<keyword evidence="3" id="KW-0813">Transport</keyword>
<feature type="transmembrane region" description="Helical" evidence="8">
    <location>
        <begin position="262"/>
        <end position="295"/>
    </location>
</feature>
<feature type="transmembrane region" description="Helical" evidence="8">
    <location>
        <begin position="79"/>
        <end position="97"/>
    </location>
</feature>
<comment type="similarity">
    <text evidence="2">Belongs to the binding-protein-dependent transport system permease family. FecCD subfamily.</text>
</comment>
<sequence>MTEHALPALAEPVWRRPLPLCLGLTLILLLAVLVALATGPLELPPGRVLATLAHAIGIHWGDPPSAVENAALLQIRLPRVVLGLLVGAALAASGGAMQGVFRNPLADPALIGVSSGAALGAAAVIVFFGAGIGPVSYAFSLPLAAFAGGAVATWTVARLSMADGVTRVATMLLAGLAINAVANAGIGLFTQLADDFALRSLTFWLFGSLGKASWTEIAVAAPVLVVSTALIPRDASALNALLLGEAEAGHLGVAVERLKRRLVVLVVLAVGASVALTGVIGFVGLIVPHLIRLWAGPDHRLLLPASALLGAILLTLADTAARTVAAPIELPIGILTALVGGPFFIALLLRFRNDDETL</sequence>
<feature type="transmembrane region" description="Helical" evidence="8">
    <location>
        <begin position="109"/>
        <end position="131"/>
    </location>
</feature>